<feature type="region of interest" description="Disordered" evidence="1">
    <location>
        <begin position="22"/>
        <end position="84"/>
    </location>
</feature>
<evidence type="ECO:0008006" key="5">
    <source>
        <dbReference type="Google" id="ProtNLM"/>
    </source>
</evidence>
<proteinExistence type="predicted"/>
<evidence type="ECO:0000313" key="3">
    <source>
        <dbReference type="EMBL" id="MFE5979718.1"/>
    </source>
</evidence>
<protein>
    <recommendedName>
        <fullName evidence="5">Secreted protein</fullName>
    </recommendedName>
</protein>
<evidence type="ECO:0000313" key="4">
    <source>
        <dbReference type="Proteomes" id="UP001600424"/>
    </source>
</evidence>
<organism evidence="3 4">
    <name type="scientific">Streptomyces wedmorensis</name>
    <dbReference type="NCBI Taxonomy" id="43759"/>
    <lineage>
        <taxon>Bacteria</taxon>
        <taxon>Bacillati</taxon>
        <taxon>Actinomycetota</taxon>
        <taxon>Actinomycetes</taxon>
        <taxon>Kitasatosporales</taxon>
        <taxon>Streptomycetaceae</taxon>
        <taxon>Streptomyces</taxon>
    </lineage>
</organism>
<dbReference type="RefSeq" id="WP_386248697.1">
    <property type="nucleotide sequence ID" value="NZ_JBHTRV010000005.1"/>
</dbReference>
<keyword evidence="2" id="KW-0732">Signal</keyword>
<keyword evidence="4" id="KW-1185">Reference proteome</keyword>
<feature type="chain" id="PRO_5047148886" description="Secreted protein" evidence="2">
    <location>
        <begin position="19"/>
        <end position="202"/>
    </location>
</feature>
<dbReference type="Proteomes" id="UP001600424">
    <property type="component" value="Unassembled WGS sequence"/>
</dbReference>
<gene>
    <name evidence="3" type="ORF">ACFQ63_08400</name>
</gene>
<feature type="compositionally biased region" description="Gly residues" evidence="1">
    <location>
        <begin position="24"/>
        <end position="38"/>
    </location>
</feature>
<evidence type="ECO:0000256" key="1">
    <source>
        <dbReference type="SAM" id="MobiDB-lite"/>
    </source>
</evidence>
<reference evidence="3 4" key="1">
    <citation type="submission" date="2024-09" db="EMBL/GenBank/DDBJ databases">
        <title>The Natural Products Discovery Center: Release of the First 8490 Sequenced Strains for Exploring Actinobacteria Biosynthetic Diversity.</title>
        <authorList>
            <person name="Kalkreuter E."/>
            <person name="Kautsar S.A."/>
            <person name="Yang D."/>
            <person name="Bader C.D."/>
            <person name="Teijaro C.N."/>
            <person name="Fluegel L."/>
            <person name="Davis C.M."/>
            <person name="Simpson J.R."/>
            <person name="Lauterbach L."/>
            <person name="Steele A.D."/>
            <person name="Gui C."/>
            <person name="Meng S."/>
            <person name="Li G."/>
            <person name="Viehrig K."/>
            <person name="Ye F."/>
            <person name="Su P."/>
            <person name="Kiefer A.F."/>
            <person name="Nichols A."/>
            <person name="Cepeda A.J."/>
            <person name="Yan W."/>
            <person name="Fan B."/>
            <person name="Jiang Y."/>
            <person name="Adhikari A."/>
            <person name="Zheng C.-J."/>
            <person name="Schuster L."/>
            <person name="Cowan T.M."/>
            <person name="Smanski M.J."/>
            <person name="Chevrette M.G."/>
            <person name="De Carvalho L.P.S."/>
            <person name="Shen B."/>
        </authorList>
    </citation>
    <scope>NUCLEOTIDE SEQUENCE [LARGE SCALE GENOMIC DNA]</scope>
    <source>
        <strain evidence="3 4">NPDC056472</strain>
    </source>
</reference>
<feature type="signal peptide" evidence="2">
    <location>
        <begin position="1"/>
        <end position="18"/>
    </location>
</feature>
<dbReference type="EMBL" id="JBHTRV010000005">
    <property type="protein sequence ID" value="MFE5979718.1"/>
    <property type="molecule type" value="Genomic_DNA"/>
</dbReference>
<sequence>MVRTRLKLAATLTVVVLALTGFHTGKGGHGSSSGGGSGKSKSRSHSDDDDSGGGCSNDEKSNDDYSGSGGPTQEYTYDPTPTASPTTDAIVQVVDCVKPAQKKRKGKPARKADTTATVKITSDDWTEKTFRVVVYFEGADGKTVDQTETTVTTGRTKTFEVAMTHPGAVDRVKRCFASVVGEVAGATPSGTPTATPSATATP</sequence>
<evidence type="ECO:0000256" key="2">
    <source>
        <dbReference type="SAM" id="SignalP"/>
    </source>
</evidence>
<accession>A0ABW6IQ28</accession>
<feature type="compositionally biased region" description="Low complexity" evidence="1">
    <location>
        <begin position="75"/>
        <end position="84"/>
    </location>
</feature>
<name>A0ABW6IQ28_STRWE</name>
<comment type="caution">
    <text evidence="3">The sequence shown here is derived from an EMBL/GenBank/DDBJ whole genome shotgun (WGS) entry which is preliminary data.</text>
</comment>